<dbReference type="STRING" id="1618023.UH38_19165"/>
<gene>
    <name evidence="1" type="ORF">UH38_19165</name>
</gene>
<proteinExistence type="predicted"/>
<keyword evidence="2" id="KW-1185">Reference proteome</keyword>
<protein>
    <submittedName>
        <fullName evidence="1">Uncharacterized protein</fullName>
    </submittedName>
</protein>
<comment type="caution">
    <text evidence="1">The sequence shown here is derived from an EMBL/GenBank/DDBJ whole genome shotgun (WGS) entry which is preliminary data.</text>
</comment>
<dbReference type="OrthoDB" id="9916247at2"/>
<organism evidence="1 2">
    <name type="scientific">Aliterella atlantica CENA595</name>
    <dbReference type="NCBI Taxonomy" id="1618023"/>
    <lineage>
        <taxon>Bacteria</taxon>
        <taxon>Bacillati</taxon>
        <taxon>Cyanobacteriota</taxon>
        <taxon>Cyanophyceae</taxon>
        <taxon>Chroococcidiopsidales</taxon>
        <taxon>Aliterellaceae</taxon>
        <taxon>Aliterella</taxon>
    </lineage>
</organism>
<name>A0A0D8ZN83_9CYAN</name>
<dbReference type="RefSeq" id="WP_045056290.1">
    <property type="nucleotide sequence ID" value="NZ_CAWMDP010000018.1"/>
</dbReference>
<evidence type="ECO:0000313" key="2">
    <source>
        <dbReference type="Proteomes" id="UP000032452"/>
    </source>
</evidence>
<sequence length="59" mass="6860">MITELQFVALTDAVRSLAQLRYCLYNIYVEGEYLYLEAKSCDNEQQKCIFIFDGEGNLL</sequence>
<evidence type="ECO:0000313" key="1">
    <source>
        <dbReference type="EMBL" id="KJH70268.1"/>
    </source>
</evidence>
<reference evidence="1 2" key="1">
    <citation type="submission" date="2015-02" db="EMBL/GenBank/DDBJ databases">
        <title>Draft genome of a novel marine cyanobacterium (Chroococcales) isolated from South Atlantic Ocean.</title>
        <authorList>
            <person name="Rigonato J."/>
            <person name="Alvarenga D.O."/>
            <person name="Branco L.H."/>
            <person name="Varani A.M."/>
            <person name="Brandini F.P."/>
            <person name="Fiore M.F."/>
        </authorList>
    </citation>
    <scope>NUCLEOTIDE SEQUENCE [LARGE SCALE GENOMIC DNA]</scope>
    <source>
        <strain evidence="1 2">CENA595</strain>
    </source>
</reference>
<dbReference type="Proteomes" id="UP000032452">
    <property type="component" value="Unassembled WGS sequence"/>
</dbReference>
<dbReference type="EMBL" id="JYON01000025">
    <property type="protein sequence ID" value="KJH70268.1"/>
    <property type="molecule type" value="Genomic_DNA"/>
</dbReference>
<accession>A0A0D8ZN83</accession>
<dbReference type="AlphaFoldDB" id="A0A0D8ZN83"/>